<feature type="transmembrane region" description="Helical" evidence="8">
    <location>
        <begin position="345"/>
        <end position="366"/>
    </location>
</feature>
<evidence type="ECO:0000256" key="8">
    <source>
        <dbReference type="RuleBase" id="RU365088"/>
    </source>
</evidence>
<dbReference type="InterPro" id="IPR036259">
    <property type="entry name" value="MFS_trans_sf"/>
</dbReference>
<feature type="transmembrane region" description="Helical" evidence="8">
    <location>
        <begin position="372"/>
        <end position="393"/>
    </location>
</feature>
<evidence type="ECO:0000256" key="7">
    <source>
        <dbReference type="ARBA" id="ARBA00023136"/>
    </source>
</evidence>
<feature type="transmembrane region" description="Helical" evidence="8">
    <location>
        <begin position="137"/>
        <end position="159"/>
    </location>
</feature>
<keyword evidence="3 8" id="KW-0813">Transport</keyword>
<dbReference type="PANTHER" id="PTHR43124">
    <property type="entry name" value="PURINE EFFLUX PUMP PBUE"/>
    <property type="match status" value="1"/>
</dbReference>
<dbReference type="GO" id="GO:1990961">
    <property type="term" value="P:xenobiotic detoxification by transmembrane export across the plasma membrane"/>
    <property type="evidence" value="ECO:0007669"/>
    <property type="project" value="InterPro"/>
</dbReference>
<evidence type="ECO:0000256" key="3">
    <source>
        <dbReference type="ARBA" id="ARBA00022448"/>
    </source>
</evidence>
<feature type="transmembrane region" description="Helical" evidence="8">
    <location>
        <begin position="79"/>
        <end position="98"/>
    </location>
</feature>
<evidence type="ECO:0000256" key="1">
    <source>
        <dbReference type="ARBA" id="ARBA00004651"/>
    </source>
</evidence>
<dbReference type="InterPro" id="IPR050189">
    <property type="entry name" value="MFS_Efflux_Transporters"/>
</dbReference>
<feature type="transmembrane region" description="Helical" evidence="8">
    <location>
        <begin position="48"/>
        <end position="67"/>
    </location>
</feature>
<feature type="transmembrane region" description="Helical" evidence="8">
    <location>
        <begin position="216"/>
        <end position="241"/>
    </location>
</feature>
<comment type="similarity">
    <text evidence="2 8">Belongs to the major facilitator superfamily. Bcr/CmlA family.</text>
</comment>
<feature type="transmembrane region" description="Helical" evidence="8">
    <location>
        <begin position="9"/>
        <end position="28"/>
    </location>
</feature>
<dbReference type="InterPro" id="IPR011701">
    <property type="entry name" value="MFS"/>
</dbReference>
<dbReference type="CDD" id="cd17320">
    <property type="entry name" value="MFS_MdfA_MDR_like"/>
    <property type="match status" value="1"/>
</dbReference>
<comment type="caution">
    <text evidence="10">The sequence shown here is derived from an EMBL/GenBank/DDBJ whole genome shotgun (WGS) entry which is preliminary data.</text>
</comment>
<dbReference type="EMBL" id="JACGCU010000003">
    <property type="protein sequence ID" value="MBA6058190.1"/>
    <property type="molecule type" value="Genomic_DNA"/>
</dbReference>
<dbReference type="RefSeq" id="WP_182366509.1">
    <property type="nucleotide sequence ID" value="NZ_JACGCU010000003.1"/>
</dbReference>
<dbReference type="AlphaFoldDB" id="A0A7W2PRI2"/>
<dbReference type="GO" id="GO:0005886">
    <property type="term" value="C:plasma membrane"/>
    <property type="evidence" value="ECO:0007669"/>
    <property type="project" value="UniProtKB-SubCell"/>
</dbReference>
<dbReference type="Proteomes" id="UP000556620">
    <property type="component" value="Unassembled WGS sequence"/>
</dbReference>
<evidence type="ECO:0000313" key="10">
    <source>
        <dbReference type="EMBL" id="MBA6058190.1"/>
    </source>
</evidence>
<evidence type="ECO:0000256" key="4">
    <source>
        <dbReference type="ARBA" id="ARBA00022475"/>
    </source>
</evidence>
<organism evidence="10 11">
    <name type="scientific">Pseudomonas juntendi</name>
    <dbReference type="NCBI Taxonomy" id="2666183"/>
    <lineage>
        <taxon>Bacteria</taxon>
        <taxon>Pseudomonadati</taxon>
        <taxon>Pseudomonadota</taxon>
        <taxon>Gammaproteobacteria</taxon>
        <taxon>Pseudomonadales</taxon>
        <taxon>Pseudomonadaceae</taxon>
        <taxon>Pseudomonas</taxon>
    </lineage>
</organism>
<feature type="transmembrane region" description="Helical" evidence="8">
    <location>
        <begin position="308"/>
        <end position="333"/>
    </location>
</feature>
<dbReference type="SUPFAM" id="SSF103473">
    <property type="entry name" value="MFS general substrate transporter"/>
    <property type="match status" value="1"/>
</dbReference>
<keyword evidence="5 8" id="KW-0812">Transmembrane</keyword>
<reference evidence="10 11" key="1">
    <citation type="submission" date="2020-07" db="EMBL/GenBank/DDBJ databases">
        <title>Diversity of carbapenemase encoding genes among Pseudomonas putida group clinical isolates in a tertiary Brazilian hospital.</title>
        <authorList>
            <person name="Alberto-Lei F."/>
            <person name="Nodari C.S."/>
            <person name="Streling A.P."/>
            <person name="Paulino J.T."/>
            <person name="Bessa-Neto F.O."/>
            <person name="Cayo R."/>
            <person name="Gales A.C."/>
        </authorList>
    </citation>
    <scope>NUCLEOTIDE SEQUENCE [LARGE SCALE GENOMIC DNA]</scope>
    <source>
        <strain evidence="10 11">14535</strain>
    </source>
</reference>
<keyword evidence="4" id="KW-1003">Cell membrane</keyword>
<dbReference type="Pfam" id="PF07690">
    <property type="entry name" value="MFS_1"/>
    <property type="match status" value="1"/>
</dbReference>
<feature type="transmembrane region" description="Helical" evidence="8">
    <location>
        <begin position="253"/>
        <end position="271"/>
    </location>
</feature>
<dbReference type="PROSITE" id="PS50850">
    <property type="entry name" value="MFS"/>
    <property type="match status" value="1"/>
</dbReference>
<name>A0A7W2PRI2_9PSED</name>
<keyword evidence="7 8" id="KW-0472">Membrane</keyword>
<dbReference type="Gene3D" id="1.20.1720.10">
    <property type="entry name" value="Multidrug resistance protein D"/>
    <property type="match status" value="1"/>
</dbReference>
<evidence type="ECO:0000313" key="11">
    <source>
        <dbReference type="Proteomes" id="UP000556620"/>
    </source>
</evidence>
<dbReference type="PANTHER" id="PTHR43124:SF3">
    <property type="entry name" value="CHLORAMPHENICOL EFFLUX PUMP RV0191"/>
    <property type="match status" value="1"/>
</dbReference>
<keyword evidence="6 8" id="KW-1133">Transmembrane helix</keyword>
<proteinExistence type="inferred from homology"/>
<dbReference type="InterPro" id="IPR004812">
    <property type="entry name" value="Efflux_drug-R_Bcr/CmlA"/>
</dbReference>
<dbReference type="InterPro" id="IPR020846">
    <property type="entry name" value="MFS_dom"/>
</dbReference>
<sequence length="406" mass="41514">MSGSVGANVPVRIAVALGLIGALGPSAVDMYLSSLPDIAREFGTSFASAQLTLTFFLLAMGAGQLVFGPVVDAYGRRRPLLAGLALFTVCSFGAAWAPSLDILIGFRFVQGLGSALTLVVIMSMVRDISTGVAAAKLFAMLMTIEGVAPILAPAAGGLVDSHFGWRAVMLVLAALGILVLLNSWVALPETLPPRKRVALSLGTVCRTYVAIAKDRAFLMPALAVSAVFFFLFAYIGGATLVYQESYGLSAQQFGLLFGATGITIIFGAMVAGKMVSRFGLGKLSMLGVTCMAIGAIVSFASAASGVGLVGVVAGMAIALFGLGIAESTLMSLVMSSQDKALGSTAALLGAFQLSLSSTATPLAGLIVQQGAVAWTALLAVSTLVVCILTKISVPASDAETYNLAEH</sequence>
<evidence type="ECO:0000259" key="9">
    <source>
        <dbReference type="PROSITE" id="PS50850"/>
    </source>
</evidence>
<feature type="domain" description="Major facilitator superfamily (MFS) profile" evidence="9">
    <location>
        <begin position="10"/>
        <end position="397"/>
    </location>
</feature>
<evidence type="ECO:0000256" key="2">
    <source>
        <dbReference type="ARBA" id="ARBA00006236"/>
    </source>
</evidence>
<keyword evidence="8" id="KW-0997">Cell inner membrane</keyword>
<gene>
    <name evidence="10" type="ORF">H4C44_03220</name>
</gene>
<dbReference type="GO" id="GO:0042910">
    <property type="term" value="F:xenobiotic transmembrane transporter activity"/>
    <property type="evidence" value="ECO:0007669"/>
    <property type="project" value="InterPro"/>
</dbReference>
<accession>A0A7W2PRI2</accession>
<evidence type="ECO:0000256" key="5">
    <source>
        <dbReference type="ARBA" id="ARBA00022692"/>
    </source>
</evidence>
<feature type="transmembrane region" description="Helical" evidence="8">
    <location>
        <begin position="104"/>
        <end position="125"/>
    </location>
</feature>
<feature type="transmembrane region" description="Helical" evidence="8">
    <location>
        <begin position="165"/>
        <end position="187"/>
    </location>
</feature>
<comment type="subcellular location">
    <subcellularLocation>
        <location evidence="8">Cell inner membrane</location>
        <topology evidence="8">Multi-pass membrane protein</topology>
    </subcellularLocation>
    <subcellularLocation>
        <location evidence="1">Cell membrane</location>
        <topology evidence="1">Multi-pass membrane protein</topology>
    </subcellularLocation>
</comment>
<protein>
    <recommendedName>
        <fullName evidence="8">Bcr/CflA family efflux transporter</fullName>
    </recommendedName>
</protein>
<evidence type="ECO:0000256" key="6">
    <source>
        <dbReference type="ARBA" id="ARBA00022989"/>
    </source>
</evidence>
<dbReference type="NCBIfam" id="TIGR00710">
    <property type="entry name" value="efflux_Bcr_CflA"/>
    <property type="match status" value="1"/>
</dbReference>
<feature type="transmembrane region" description="Helical" evidence="8">
    <location>
        <begin position="283"/>
        <end position="302"/>
    </location>
</feature>